<dbReference type="InterPro" id="IPR006059">
    <property type="entry name" value="SBP"/>
</dbReference>
<dbReference type="PaxDb" id="1123384-AJ81_08115"/>
<dbReference type="KEGG" id="phy:AJ81_08115"/>
<proteinExistence type="predicted"/>
<dbReference type="AlphaFoldDB" id="A0A0X1KSI2"/>
<dbReference type="STRING" id="1123384.AJ81_08115"/>
<evidence type="ECO:0000313" key="1">
    <source>
        <dbReference type="EMBL" id="AJC74144.1"/>
    </source>
</evidence>
<gene>
    <name evidence="1" type="ORF">AJ81_08115</name>
</gene>
<accession>A0A0X1KSI2</accession>
<keyword evidence="2" id="KW-1185">Reference proteome</keyword>
<dbReference type="PATRIC" id="fig|1123384.7.peg.1627"/>
<sequence>MRKWLVAVLVSIMVIIAVGQKVTIIANAIKGGKNTQVVDWFEKYIPDIEKELGITVELIQTGIKDEDFKARIVLDIKGGGGADILWIDGFWVPEFVEAGYLRPIDDILAEIPAWKYYYEPMKAMGSYKGKTYLIPAGTDVRMIYYNKELFRKAGIPVPWQPKSWEDIIKTARIIKEKLPGVIPIQLNAGTEMGEATTMQGFFMVLLGAGGNLYDWETGKWIVKSSALKDALNFYKQIYVDEKLGDAALQVSPGAREKTFELFRQEKIAMYVEGTWFYTSVLNPNNPSWGFPDRDERIGWAAMPGRGKPQDPEFVSISGGTGFAVNVNCKNPKLVAEVLKRLLYVEPQLSYFQMKPFVSPRSDLADSCWTVNKDKFIAETSRTLVKYTTFRPAFPVYPEISFQAQLLTERVVTGQMSVEKALEEFAKEVTKIVGKENVIEKP</sequence>
<name>A0A0X1KSI2_9THEM</name>
<dbReference type="Gene3D" id="3.40.190.10">
    <property type="entry name" value="Periplasmic binding protein-like II"/>
    <property type="match status" value="1"/>
</dbReference>
<dbReference type="RefSeq" id="WP_051368792.1">
    <property type="nucleotide sequence ID" value="NC_022795.1"/>
</dbReference>
<dbReference type="InterPro" id="IPR050490">
    <property type="entry name" value="Bact_solute-bd_prot1"/>
</dbReference>
<organism evidence="1 2">
    <name type="scientific">Pseudothermotoga hypogea DSM 11164 = NBRC 106472</name>
    <dbReference type="NCBI Taxonomy" id="1123384"/>
    <lineage>
        <taxon>Bacteria</taxon>
        <taxon>Thermotogati</taxon>
        <taxon>Thermotogota</taxon>
        <taxon>Thermotogae</taxon>
        <taxon>Thermotogales</taxon>
        <taxon>Thermotogaceae</taxon>
        <taxon>Pseudothermotoga</taxon>
    </lineage>
</organism>
<dbReference type="Proteomes" id="UP000077469">
    <property type="component" value="Chromosome"/>
</dbReference>
<dbReference type="EMBL" id="CP007141">
    <property type="protein sequence ID" value="AJC74144.1"/>
    <property type="molecule type" value="Genomic_DNA"/>
</dbReference>
<reference evidence="1 2" key="1">
    <citation type="submission" date="2014-01" db="EMBL/GenBank/DDBJ databases">
        <title>Genome sequencing of Thermotog hypogea.</title>
        <authorList>
            <person name="Zhang X."/>
            <person name="Alvare G."/>
            <person name="Fristensky B."/>
            <person name="Chen L."/>
            <person name="Suen T."/>
            <person name="Chen Q."/>
            <person name="Ma K."/>
        </authorList>
    </citation>
    <scope>NUCLEOTIDE SEQUENCE [LARGE SCALE GENOMIC DNA]</scope>
    <source>
        <strain evidence="1 2">DSM 11164</strain>
    </source>
</reference>
<dbReference type="PANTHER" id="PTHR43649:SF14">
    <property type="entry name" value="BLR3389 PROTEIN"/>
    <property type="match status" value="1"/>
</dbReference>
<dbReference type="PANTHER" id="PTHR43649">
    <property type="entry name" value="ARABINOSE-BINDING PROTEIN-RELATED"/>
    <property type="match status" value="1"/>
</dbReference>
<dbReference type="SUPFAM" id="SSF53850">
    <property type="entry name" value="Periplasmic binding protein-like II"/>
    <property type="match status" value="1"/>
</dbReference>
<protein>
    <submittedName>
        <fullName evidence="1">ABC transporter substrate-binding protein</fullName>
    </submittedName>
</protein>
<dbReference type="Pfam" id="PF01547">
    <property type="entry name" value="SBP_bac_1"/>
    <property type="match status" value="1"/>
</dbReference>
<dbReference type="OrthoDB" id="9772007at2"/>
<evidence type="ECO:0000313" key="2">
    <source>
        <dbReference type="Proteomes" id="UP000077469"/>
    </source>
</evidence>